<dbReference type="GO" id="GO:0006260">
    <property type="term" value="P:DNA replication"/>
    <property type="evidence" value="ECO:0007669"/>
    <property type="project" value="UniProtKB-UniRule"/>
</dbReference>
<keyword evidence="3 5" id="KW-0235">DNA replication</keyword>
<feature type="domain" description="Origin recognition complex subunit 2 winged-helix" evidence="8">
    <location>
        <begin position="596"/>
        <end position="655"/>
    </location>
</feature>
<dbReference type="InterPro" id="IPR007220">
    <property type="entry name" value="ORC2"/>
</dbReference>
<dbReference type="EMBL" id="AMGY01000003">
    <property type="protein sequence ID" value="EXJ87591.1"/>
    <property type="molecule type" value="Genomic_DNA"/>
</dbReference>
<comment type="similarity">
    <text evidence="2 5">Belongs to the ORC2 family.</text>
</comment>
<gene>
    <name evidence="9" type="ORF">A1O3_04552</name>
</gene>
<protein>
    <recommendedName>
        <fullName evidence="5">Origin recognition complex subunit 2</fullName>
    </recommendedName>
</protein>
<dbReference type="RefSeq" id="XP_007732870.1">
    <property type="nucleotide sequence ID" value="XM_007734680.1"/>
</dbReference>
<dbReference type="PANTHER" id="PTHR14052">
    <property type="entry name" value="ORIGIN RECOGNITION COMPLEX SUBUNIT 2"/>
    <property type="match status" value="1"/>
</dbReference>
<evidence type="ECO:0000313" key="9">
    <source>
        <dbReference type="EMBL" id="EXJ87591.1"/>
    </source>
</evidence>
<evidence type="ECO:0000256" key="2">
    <source>
        <dbReference type="ARBA" id="ARBA00007421"/>
    </source>
</evidence>
<dbReference type="GO" id="GO:0005664">
    <property type="term" value="C:nuclear origin of replication recognition complex"/>
    <property type="evidence" value="ECO:0007669"/>
    <property type="project" value="UniProtKB-UniRule"/>
</dbReference>
<feature type="compositionally biased region" description="Basic residues" evidence="6">
    <location>
        <begin position="196"/>
        <end position="209"/>
    </location>
</feature>
<feature type="region of interest" description="Disordered" evidence="6">
    <location>
        <begin position="183"/>
        <end position="218"/>
    </location>
</feature>
<feature type="region of interest" description="Disordered" evidence="6">
    <location>
        <begin position="1"/>
        <end position="135"/>
    </location>
</feature>
<dbReference type="Pfam" id="PF04084">
    <property type="entry name" value="RecA-like_ORC2"/>
    <property type="match status" value="1"/>
</dbReference>
<evidence type="ECO:0000256" key="4">
    <source>
        <dbReference type="ARBA" id="ARBA00023242"/>
    </source>
</evidence>
<dbReference type="GeneID" id="19168670"/>
<comment type="subcellular location">
    <subcellularLocation>
        <location evidence="1 5">Nucleus</location>
    </subcellularLocation>
</comment>
<evidence type="ECO:0000256" key="3">
    <source>
        <dbReference type="ARBA" id="ARBA00022705"/>
    </source>
</evidence>
<evidence type="ECO:0000256" key="6">
    <source>
        <dbReference type="SAM" id="MobiDB-lite"/>
    </source>
</evidence>
<comment type="subunit">
    <text evidence="5">Component of the origin recognition complex (ORC).</text>
</comment>
<name>W9YE93_9EURO</name>
<reference evidence="9 10" key="1">
    <citation type="submission" date="2013-03" db="EMBL/GenBank/DDBJ databases">
        <title>The Genome Sequence of Capronia epimyces CBS 606.96.</title>
        <authorList>
            <consortium name="The Broad Institute Genomics Platform"/>
            <person name="Cuomo C."/>
            <person name="de Hoog S."/>
            <person name="Gorbushina A."/>
            <person name="Walker B."/>
            <person name="Young S.K."/>
            <person name="Zeng Q."/>
            <person name="Gargeya S."/>
            <person name="Fitzgerald M."/>
            <person name="Haas B."/>
            <person name="Abouelleil A."/>
            <person name="Allen A.W."/>
            <person name="Alvarado L."/>
            <person name="Arachchi H.M."/>
            <person name="Berlin A.M."/>
            <person name="Chapman S.B."/>
            <person name="Gainer-Dewar J."/>
            <person name="Goldberg J."/>
            <person name="Griggs A."/>
            <person name="Gujja S."/>
            <person name="Hansen M."/>
            <person name="Howarth C."/>
            <person name="Imamovic A."/>
            <person name="Ireland A."/>
            <person name="Larimer J."/>
            <person name="McCowan C."/>
            <person name="Murphy C."/>
            <person name="Pearson M."/>
            <person name="Poon T.W."/>
            <person name="Priest M."/>
            <person name="Roberts A."/>
            <person name="Saif S."/>
            <person name="Shea T."/>
            <person name="Sisk P."/>
            <person name="Sykes S."/>
            <person name="Wortman J."/>
            <person name="Nusbaum C."/>
            <person name="Birren B."/>
        </authorList>
    </citation>
    <scope>NUCLEOTIDE SEQUENCE [LARGE SCALE GENOMIC DNA]</scope>
    <source>
        <strain evidence="9 10">CBS 606.96</strain>
    </source>
</reference>
<feature type="domain" description="Origin recognition complex subunit 2 RecA-like" evidence="7">
    <location>
        <begin position="265"/>
        <end position="486"/>
    </location>
</feature>
<evidence type="ECO:0000313" key="10">
    <source>
        <dbReference type="Proteomes" id="UP000019478"/>
    </source>
</evidence>
<evidence type="ECO:0000256" key="1">
    <source>
        <dbReference type="ARBA" id="ARBA00004123"/>
    </source>
</evidence>
<comment type="function">
    <text evidence="5">Component of the origin recognition complex (ORC) that binds origins of replication. DNA-binding is ATP-dependent. ORC is required to assemble the pre-replication complex necessary to initiate DNA replication.</text>
</comment>
<dbReference type="HOGENOM" id="CLU_018596_2_0_1"/>
<evidence type="ECO:0000256" key="5">
    <source>
        <dbReference type="RuleBase" id="RU368084"/>
    </source>
</evidence>
<comment type="caution">
    <text evidence="9">The sequence shown here is derived from an EMBL/GenBank/DDBJ whole genome shotgun (WGS) entry which is preliminary data.</text>
</comment>
<proteinExistence type="inferred from homology"/>
<dbReference type="STRING" id="1182542.W9YE93"/>
<dbReference type="InterPro" id="IPR056772">
    <property type="entry name" value="RecA-like_ORC2"/>
</dbReference>
<evidence type="ECO:0000259" key="7">
    <source>
        <dbReference type="Pfam" id="PF04084"/>
    </source>
</evidence>
<dbReference type="AlphaFoldDB" id="W9YE93"/>
<feature type="compositionally biased region" description="Polar residues" evidence="6">
    <location>
        <begin position="183"/>
        <end position="193"/>
    </location>
</feature>
<organism evidence="9 10">
    <name type="scientific">Capronia epimyces CBS 606.96</name>
    <dbReference type="NCBI Taxonomy" id="1182542"/>
    <lineage>
        <taxon>Eukaryota</taxon>
        <taxon>Fungi</taxon>
        <taxon>Dikarya</taxon>
        <taxon>Ascomycota</taxon>
        <taxon>Pezizomycotina</taxon>
        <taxon>Eurotiomycetes</taxon>
        <taxon>Chaetothyriomycetidae</taxon>
        <taxon>Chaetothyriales</taxon>
        <taxon>Herpotrichiellaceae</taxon>
        <taxon>Capronia</taxon>
    </lineage>
</organism>
<dbReference type="OrthoDB" id="346673at2759"/>
<dbReference type="Pfam" id="PF24882">
    <property type="entry name" value="WHD_ORC2"/>
    <property type="match status" value="1"/>
</dbReference>
<dbReference type="PANTHER" id="PTHR14052:SF0">
    <property type="entry name" value="ORIGIN RECOGNITION COMPLEX SUBUNIT 2"/>
    <property type="match status" value="1"/>
</dbReference>
<dbReference type="eggNOG" id="KOG2928">
    <property type="taxonomic scope" value="Eukaryota"/>
</dbReference>
<sequence>MAKRKAPEPSLEVSETPSKRRRRTSTKSTTAGGVHNDNDEYDAIGSTKDDTPKKPQTPSKVKRNRAADALQEEEEQADGSSPTPRANGRTLFSTPRRTKPTVATNTPSQSTPSRSKADRSAKRKSARALAETQVEDDWDGEFALAREILGADDEEGQDEVDVYADADGAINGEEDTIEQTVNKADEAATTTPIKTPGKRGRPKGAKNKRSPTPEGDIAPEERYFFQNRAGPPQISNNRFSLVKLLNHDEYFEQIQRHTDRHERDRAQLMKLHARSFAQWSFELDQGFGLCLYGYGSKRGLTNKFAEWLYKQPQRGVNHDDTAVSSSPCSPRIIVVNGYTPKLNVRGILNTIAAAVSNAPDTDEDYNGERDDDEGTLQPLQNRHKRLRLVGQPHEMLDALLSLLTHYRPASSGGSSGDRRGHGELEIVLLINSIDAPPLRRPTTQSLLARLAAHPQIKFIATADTPTFPSLWNSTLLDRFRFVFHDCTTFAPYTAEISVVDEVHELLGRKRLRSGGKEGIGFVLKSLPENARNLYRLLICEILGMLSDENGFTTTGTGDVVNQHDGDHYDDYDHDENTPGLRNPPFSKHAATKPETAEQVGVEYRTLYQKASEEFICSSSMNFQFLLKEFHDHQMITSRRDASGTEVLSIPLDRGEMEAVLEELVI</sequence>
<dbReference type="InterPro" id="IPR056773">
    <property type="entry name" value="WHD_ORC2"/>
</dbReference>
<keyword evidence="10" id="KW-1185">Reference proteome</keyword>
<keyword evidence="4 5" id="KW-0539">Nucleus</keyword>
<accession>W9YE93</accession>
<dbReference type="GO" id="GO:0003688">
    <property type="term" value="F:DNA replication origin binding"/>
    <property type="evidence" value="ECO:0007669"/>
    <property type="project" value="UniProtKB-UniRule"/>
</dbReference>
<evidence type="ECO:0000259" key="8">
    <source>
        <dbReference type="Pfam" id="PF24882"/>
    </source>
</evidence>
<dbReference type="Proteomes" id="UP000019478">
    <property type="component" value="Unassembled WGS sequence"/>
</dbReference>
<feature type="compositionally biased region" description="Polar residues" evidence="6">
    <location>
        <begin position="79"/>
        <end position="112"/>
    </location>
</feature>